<sequence length="596" mass="60755">MQSPATRGTLALAVLAISLIMAGCASMGDVAPQAKQIDPASLDAGAAIAAADRDAGWPASDWWRAYRDPQLDAWIAASLAGNPSLAAAQARVREAQSLARIAHAEELPQLNGSLSLMRQHWPDNVYYGPGPLANADTWNNTGALSLSYRLDLWGKDKNNARRTLDTARASAADARAAQLELEANVVRAYVDFAKDYALLDIAHATYDRQNELAELARKRLRAGIGTQLEVSQAEAPLPDYARQIDSYEEAIQLGRHQLAALAGKGPGAGAPLARPKLALDADASLPSALPAELIGRRPDVVAARWTVDAQARGIDVAKAAFYPNVDLIASLGGFAVSAPFATFLRAMNGGWSAGPALTLPIFEGGRLRAQLGVASAGYDEAVERYNQTIVGALKDIADNVVRLHSLDSQQKDAARAVALTRRSYDLSHTGFSRGLTNYVNVLLAQSQLLTAQENQARVEAARLAAHASLMIALGGGLETAGDAPHDAPAGDARRASAPNPPAASAAASASTKSGAPAAADAPAGSGASSSSSSSSSASASASASASSAGGRAAAASRASATAPAATASGLTAAVAGASAPTSAATSASATAAPAAR</sequence>
<organism evidence="11 12">
    <name type="scientific">Burkholderia savannae</name>
    <dbReference type="NCBI Taxonomy" id="1637837"/>
    <lineage>
        <taxon>Bacteria</taxon>
        <taxon>Pseudomonadati</taxon>
        <taxon>Pseudomonadota</taxon>
        <taxon>Betaproteobacteria</taxon>
        <taxon>Burkholderiales</taxon>
        <taxon>Burkholderiaceae</taxon>
        <taxon>Burkholderia</taxon>
        <taxon>pseudomallei group</taxon>
    </lineage>
</organism>
<gene>
    <name evidence="11" type="ORF">WS72_10695</name>
</gene>
<evidence type="ECO:0000256" key="7">
    <source>
        <dbReference type="ARBA" id="ARBA00023139"/>
    </source>
</evidence>
<evidence type="ECO:0000256" key="10">
    <source>
        <dbReference type="SAM" id="MobiDB-lite"/>
    </source>
</evidence>
<keyword evidence="7 9" id="KW-0564">Palmitate</keyword>
<evidence type="ECO:0000256" key="5">
    <source>
        <dbReference type="ARBA" id="ARBA00022729"/>
    </source>
</evidence>
<evidence type="ECO:0000256" key="2">
    <source>
        <dbReference type="ARBA" id="ARBA00007613"/>
    </source>
</evidence>
<dbReference type="EMBL" id="LNJQ01000001">
    <property type="protein sequence ID" value="KWZ43280.1"/>
    <property type="molecule type" value="Genomic_DNA"/>
</dbReference>
<keyword evidence="6 9" id="KW-0472">Membrane</keyword>
<dbReference type="Pfam" id="PF02321">
    <property type="entry name" value="OEP"/>
    <property type="match status" value="2"/>
</dbReference>
<dbReference type="NCBIfam" id="TIGR01845">
    <property type="entry name" value="outer_NodT"/>
    <property type="match status" value="1"/>
</dbReference>
<evidence type="ECO:0000256" key="6">
    <source>
        <dbReference type="ARBA" id="ARBA00023136"/>
    </source>
</evidence>
<dbReference type="InterPro" id="IPR003423">
    <property type="entry name" value="OMP_efflux"/>
</dbReference>
<feature type="signal peptide" evidence="9">
    <location>
        <begin position="1"/>
        <end position="27"/>
    </location>
</feature>
<evidence type="ECO:0000256" key="3">
    <source>
        <dbReference type="ARBA" id="ARBA00022452"/>
    </source>
</evidence>
<dbReference type="SUPFAM" id="SSF56954">
    <property type="entry name" value="Outer membrane efflux proteins (OEP)"/>
    <property type="match status" value="1"/>
</dbReference>
<name>A0ABR5TE54_9BURK</name>
<feature type="compositionally biased region" description="Low complexity" evidence="10">
    <location>
        <begin position="502"/>
        <end position="596"/>
    </location>
</feature>
<evidence type="ECO:0000313" key="12">
    <source>
        <dbReference type="Proteomes" id="UP000070255"/>
    </source>
</evidence>
<evidence type="ECO:0000256" key="4">
    <source>
        <dbReference type="ARBA" id="ARBA00022692"/>
    </source>
</evidence>
<keyword evidence="3 9" id="KW-1134">Transmembrane beta strand</keyword>
<accession>A0ABR5TE54</accession>
<comment type="subcellular location">
    <subcellularLocation>
        <location evidence="9">Cell membrane</location>
        <topology evidence="9">Lipid-anchor</topology>
    </subcellularLocation>
    <subcellularLocation>
        <location evidence="1">Membrane</location>
    </subcellularLocation>
</comment>
<dbReference type="PANTHER" id="PTHR30203">
    <property type="entry name" value="OUTER MEMBRANE CATION EFFLUX PROTEIN"/>
    <property type="match status" value="1"/>
</dbReference>
<keyword evidence="5 9" id="KW-0732">Signal</keyword>
<dbReference type="Gene3D" id="2.20.200.10">
    <property type="entry name" value="Outer membrane efflux proteins (OEP)"/>
    <property type="match status" value="1"/>
</dbReference>
<evidence type="ECO:0000256" key="1">
    <source>
        <dbReference type="ARBA" id="ARBA00004370"/>
    </source>
</evidence>
<reference evidence="11 12" key="1">
    <citation type="submission" date="2015-11" db="EMBL/GenBank/DDBJ databases">
        <authorList>
            <person name="Sahl J."/>
            <person name="Wagner D."/>
            <person name="Keim P."/>
        </authorList>
    </citation>
    <scope>NUCLEOTIDE SEQUENCE [LARGE SCALE GENOMIC DNA]</scope>
    <source>
        <strain evidence="11 12">BDU18</strain>
    </source>
</reference>
<dbReference type="PANTHER" id="PTHR30203:SF20">
    <property type="entry name" value="MULTIDRUG RESISTANCE OUTER MEMBRANE PROTEIN MDTP-RELATED"/>
    <property type="match status" value="1"/>
</dbReference>
<evidence type="ECO:0000256" key="9">
    <source>
        <dbReference type="RuleBase" id="RU362097"/>
    </source>
</evidence>
<feature type="compositionally biased region" description="Low complexity" evidence="10">
    <location>
        <begin position="481"/>
        <end position="490"/>
    </location>
</feature>
<dbReference type="Proteomes" id="UP000070255">
    <property type="component" value="Unassembled WGS sequence"/>
</dbReference>
<keyword evidence="12" id="KW-1185">Reference proteome</keyword>
<evidence type="ECO:0000313" key="11">
    <source>
        <dbReference type="EMBL" id="KWZ43280.1"/>
    </source>
</evidence>
<dbReference type="PROSITE" id="PS51257">
    <property type="entry name" value="PROKAR_LIPOPROTEIN"/>
    <property type="match status" value="1"/>
</dbReference>
<feature type="region of interest" description="Disordered" evidence="10">
    <location>
        <begin position="481"/>
        <end position="596"/>
    </location>
</feature>
<proteinExistence type="inferred from homology"/>
<protein>
    <submittedName>
        <fullName evidence="11">RND transporter</fullName>
    </submittedName>
</protein>
<dbReference type="InterPro" id="IPR010131">
    <property type="entry name" value="MdtP/NodT-like"/>
</dbReference>
<comment type="similarity">
    <text evidence="2 9">Belongs to the outer membrane factor (OMF) (TC 1.B.17) family.</text>
</comment>
<keyword evidence="4 9" id="KW-0812">Transmembrane</keyword>
<comment type="caution">
    <text evidence="11">The sequence shown here is derived from an EMBL/GenBank/DDBJ whole genome shotgun (WGS) entry which is preliminary data.</text>
</comment>
<keyword evidence="8 9" id="KW-0449">Lipoprotein</keyword>
<dbReference type="Gene3D" id="1.20.1600.10">
    <property type="entry name" value="Outer membrane efflux proteins (OEP)"/>
    <property type="match status" value="1"/>
</dbReference>
<evidence type="ECO:0000256" key="8">
    <source>
        <dbReference type="ARBA" id="ARBA00023288"/>
    </source>
</evidence>
<feature type="chain" id="PRO_5044983086" evidence="9">
    <location>
        <begin position="28"/>
        <end position="596"/>
    </location>
</feature>